<feature type="compositionally biased region" description="Polar residues" evidence="1">
    <location>
        <begin position="120"/>
        <end position="131"/>
    </location>
</feature>
<dbReference type="Proteomes" id="UP001630127">
    <property type="component" value="Unassembled WGS sequence"/>
</dbReference>
<evidence type="ECO:0000313" key="3">
    <source>
        <dbReference type="EMBL" id="KAL3499206.1"/>
    </source>
</evidence>
<sequence length="409" mass="45312">MGCASSKRIEAAIDVYRPPPTSFAVFDINTIEEPWLKAMEAHQLQQQQSEEKPTHVPAPLLEKLNSIEDAPRSWDEVSKALEDLKPSLHNNLSTIIATPNPTPKTPALLPSPSPAKENTLKSATPTLNENENAPRKSFSFHTLEELDAKLSSSKRDDDDSDKDDHPLKKTESMRKAEEPPKKIVAKKPTKEGFAAATTLPSRTIEPTREGNHDYKSVKENIFILRDKMEREKEGKVSNIVRFNPLNDFPEICPPGGAESVVIYTTSLGGVRRTFEDCNKLRLILESHRFVFDERDVSLHGEFLNELRELLGEGVAVPRMFVKGRYLGGVDEVVNLNEEGKLGRILNWARVERGVGRLGCEGCGGARFVPCLDCGGSCKIVIDGGDGKNMEKERCPSCNENGLVQCPICA</sequence>
<protein>
    <recommendedName>
        <fullName evidence="2">Glutaredoxin domain-containing protein</fullName>
    </recommendedName>
</protein>
<feature type="domain" description="Glutaredoxin" evidence="2">
    <location>
        <begin position="260"/>
        <end position="325"/>
    </location>
</feature>
<feature type="region of interest" description="Disordered" evidence="1">
    <location>
        <begin position="93"/>
        <end position="182"/>
    </location>
</feature>
<dbReference type="Pfam" id="PF00462">
    <property type="entry name" value="Glutaredoxin"/>
    <property type="match status" value="1"/>
</dbReference>
<dbReference type="PROSITE" id="PS51354">
    <property type="entry name" value="GLUTAREDOXIN_2"/>
    <property type="match status" value="1"/>
</dbReference>
<dbReference type="PANTHER" id="PTHR45669:SF7">
    <property type="entry name" value="F1N19.7"/>
    <property type="match status" value="1"/>
</dbReference>
<keyword evidence="4" id="KW-1185">Reference proteome</keyword>
<gene>
    <name evidence="3" type="ORF">ACH5RR_038299</name>
</gene>
<dbReference type="Gene3D" id="3.40.30.10">
    <property type="entry name" value="Glutaredoxin"/>
    <property type="match status" value="1"/>
</dbReference>
<dbReference type="SUPFAM" id="SSF52833">
    <property type="entry name" value="Thioredoxin-like"/>
    <property type="match status" value="1"/>
</dbReference>
<dbReference type="CDD" id="cd03031">
    <property type="entry name" value="GRX_GRX_like"/>
    <property type="match status" value="1"/>
</dbReference>
<comment type="caution">
    <text evidence="3">The sequence shown here is derived from an EMBL/GenBank/DDBJ whole genome shotgun (WGS) entry which is preliminary data.</text>
</comment>
<reference evidence="3 4" key="1">
    <citation type="submission" date="2024-11" db="EMBL/GenBank/DDBJ databases">
        <title>A near-complete genome assembly of Cinchona calisaya.</title>
        <authorList>
            <person name="Lian D.C."/>
            <person name="Zhao X.W."/>
            <person name="Wei L."/>
        </authorList>
    </citation>
    <scope>NUCLEOTIDE SEQUENCE [LARGE SCALE GENOMIC DNA]</scope>
    <source>
        <tissue evidence="3">Nenye</tissue>
    </source>
</reference>
<dbReference type="InterPro" id="IPR002109">
    <property type="entry name" value="Glutaredoxin"/>
</dbReference>
<organism evidence="3 4">
    <name type="scientific">Cinchona calisaya</name>
    <dbReference type="NCBI Taxonomy" id="153742"/>
    <lineage>
        <taxon>Eukaryota</taxon>
        <taxon>Viridiplantae</taxon>
        <taxon>Streptophyta</taxon>
        <taxon>Embryophyta</taxon>
        <taxon>Tracheophyta</taxon>
        <taxon>Spermatophyta</taxon>
        <taxon>Magnoliopsida</taxon>
        <taxon>eudicotyledons</taxon>
        <taxon>Gunneridae</taxon>
        <taxon>Pentapetalae</taxon>
        <taxon>asterids</taxon>
        <taxon>lamiids</taxon>
        <taxon>Gentianales</taxon>
        <taxon>Rubiaceae</taxon>
        <taxon>Cinchonoideae</taxon>
        <taxon>Cinchoneae</taxon>
        <taxon>Cinchona</taxon>
    </lineage>
</organism>
<name>A0ABD2XUV9_9GENT</name>
<dbReference type="Pfam" id="PF23733">
    <property type="entry name" value="GRXCR1-2_C"/>
    <property type="match status" value="1"/>
</dbReference>
<dbReference type="InterPro" id="IPR036249">
    <property type="entry name" value="Thioredoxin-like_sf"/>
</dbReference>
<dbReference type="PANTHER" id="PTHR45669">
    <property type="entry name" value="GLUTAREDOXIN DOMAIN-CONTAINING CYSTEINE-RICH PROTEIN CG12206-RELATED"/>
    <property type="match status" value="1"/>
</dbReference>
<accession>A0ABD2XUV9</accession>
<feature type="compositionally biased region" description="Basic and acidic residues" evidence="1">
    <location>
        <begin position="142"/>
        <end position="181"/>
    </location>
</feature>
<dbReference type="EMBL" id="JBJUIK010000016">
    <property type="protein sequence ID" value="KAL3499206.1"/>
    <property type="molecule type" value="Genomic_DNA"/>
</dbReference>
<proteinExistence type="predicted"/>
<evidence type="ECO:0000259" key="2">
    <source>
        <dbReference type="Pfam" id="PF00462"/>
    </source>
</evidence>
<evidence type="ECO:0000256" key="1">
    <source>
        <dbReference type="SAM" id="MobiDB-lite"/>
    </source>
</evidence>
<dbReference type="AlphaFoldDB" id="A0ABD2XUV9"/>
<feature type="compositionally biased region" description="Pro residues" evidence="1">
    <location>
        <begin position="100"/>
        <end position="113"/>
    </location>
</feature>
<evidence type="ECO:0000313" key="4">
    <source>
        <dbReference type="Proteomes" id="UP001630127"/>
    </source>
</evidence>